<protein>
    <submittedName>
        <fullName evidence="1">Uncharacterized protein</fullName>
    </submittedName>
</protein>
<dbReference type="RefSeq" id="WP_086090955.1">
    <property type="nucleotide sequence ID" value="NZ_CP021112.1"/>
</dbReference>
<accession>A0A1W6ZYW7</accession>
<dbReference type="KEGG" id="psin:CAK95_27980"/>
<organism evidence="1 2">
    <name type="scientific">Pseudorhodoplanes sinuspersici</name>
    <dbReference type="NCBI Taxonomy" id="1235591"/>
    <lineage>
        <taxon>Bacteria</taxon>
        <taxon>Pseudomonadati</taxon>
        <taxon>Pseudomonadota</taxon>
        <taxon>Alphaproteobacteria</taxon>
        <taxon>Hyphomicrobiales</taxon>
        <taxon>Pseudorhodoplanes</taxon>
    </lineage>
</organism>
<dbReference type="Proteomes" id="UP000194137">
    <property type="component" value="Chromosome"/>
</dbReference>
<keyword evidence="2" id="KW-1185">Reference proteome</keyword>
<gene>
    <name evidence="1" type="ORF">CAK95_27980</name>
</gene>
<name>A0A1W6ZYW7_9HYPH</name>
<dbReference type="EMBL" id="CP021112">
    <property type="protein sequence ID" value="ARQ02524.1"/>
    <property type="molecule type" value="Genomic_DNA"/>
</dbReference>
<reference evidence="1 2" key="1">
    <citation type="submission" date="2017-05" db="EMBL/GenBank/DDBJ databases">
        <title>Full genome sequence of Pseudorhodoplanes sinuspersici.</title>
        <authorList>
            <person name="Dastgheib S.M.M."/>
            <person name="Shavandi M."/>
            <person name="Tirandaz H."/>
        </authorList>
    </citation>
    <scope>NUCLEOTIDE SEQUENCE [LARGE SCALE GENOMIC DNA]</scope>
    <source>
        <strain evidence="1 2">RIPI110</strain>
    </source>
</reference>
<dbReference type="STRING" id="1235591.CAK95_27980"/>
<sequence length="185" mass="20598">MSESFRYDALNRLTSATVGMNPAKTFTYNAIGNLLSKSDVGTYSYPAPGQPRPHAVTGISGGALTTTFTYDQNGNVTSGAGLSYEYRSFDMPTYITRGTTTILISYDPEHHRFRQSTPSGMTLYLWDPRGSGVNAERFTSSGPVRWTNYLFAGGEMIGMRRLQRRDHLHAILPQGSSRLDRHHHQ</sequence>
<evidence type="ECO:0000313" key="2">
    <source>
        <dbReference type="Proteomes" id="UP000194137"/>
    </source>
</evidence>
<evidence type="ECO:0000313" key="1">
    <source>
        <dbReference type="EMBL" id="ARQ02524.1"/>
    </source>
</evidence>
<proteinExistence type="predicted"/>
<dbReference type="Gene3D" id="2.180.10.10">
    <property type="entry name" value="RHS repeat-associated core"/>
    <property type="match status" value="1"/>
</dbReference>
<dbReference type="OrthoDB" id="6057489at2"/>
<dbReference type="AlphaFoldDB" id="A0A1W6ZYW7"/>